<feature type="non-terminal residue" evidence="2">
    <location>
        <position position="58"/>
    </location>
</feature>
<evidence type="ECO:0000313" key="2">
    <source>
        <dbReference type="EMBL" id="CAA9523846.1"/>
    </source>
</evidence>
<dbReference type="EMBL" id="CADCWE010000019">
    <property type="protein sequence ID" value="CAA9523846.1"/>
    <property type="molecule type" value="Genomic_DNA"/>
</dbReference>
<reference evidence="2" key="1">
    <citation type="submission" date="2020-02" db="EMBL/GenBank/DDBJ databases">
        <authorList>
            <person name="Meier V. D."/>
        </authorList>
    </citation>
    <scope>NUCLEOTIDE SEQUENCE</scope>
    <source>
        <strain evidence="2">AVDCRST_MAG73</strain>
    </source>
</reference>
<feature type="region of interest" description="Disordered" evidence="1">
    <location>
        <begin position="20"/>
        <end position="58"/>
    </location>
</feature>
<gene>
    <name evidence="2" type="ORF">AVDCRST_MAG73-353</name>
</gene>
<protein>
    <submittedName>
        <fullName evidence="2">Uncharacterized protein</fullName>
    </submittedName>
</protein>
<name>A0A6J4TI23_9BACT</name>
<accession>A0A6J4TI23</accession>
<organism evidence="2">
    <name type="scientific">uncultured Thermomicrobiales bacterium</name>
    <dbReference type="NCBI Taxonomy" id="1645740"/>
    <lineage>
        <taxon>Bacteria</taxon>
        <taxon>Pseudomonadati</taxon>
        <taxon>Thermomicrobiota</taxon>
        <taxon>Thermomicrobia</taxon>
        <taxon>Thermomicrobiales</taxon>
        <taxon>environmental samples</taxon>
    </lineage>
</organism>
<evidence type="ECO:0000256" key="1">
    <source>
        <dbReference type="SAM" id="MobiDB-lite"/>
    </source>
</evidence>
<dbReference type="AlphaFoldDB" id="A0A6J4TI23"/>
<sequence>EGPFRPGSGCTVLPLGRFGDRRVREGPSRGVARLQRRAAGGRSRDPQRGRSRAAGVAV</sequence>
<proteinExistence type="predicted"/>
<feature type="non-terminal residue" evidence="2">
    <location>
        <position position="1"/>
    </location>
</feature>